<keyword evidence="2 4" id="KW-0732">Signal</keyword>
<keyword evidence="3 4" id="KW-0574">Periplasm</keyword>
<comment type="caution">
    <text evidence="6">The sequence shown here is derived from an EMBL/GenBank/DDBJ whole genome shotgun (WGS) entry which is preliminary data.</text>
</comment>
<keyword evidence="6" id="KW-0966">Cell projection</keyword>
<dbReference type="Pfam" id="PF13144">
    <property type="entry name" value="ChapFlgA"/>
    <property type="match status" value="1"/>
</dbReference>
<dbReference type="CDD" id="cd11614">
    <property type="entry name" value="SAF_CpaB_FlgA_like"/>
    <property type="match status" value="1"/>
</dbReference>
<feature type="chain" id="PRO_5039758677" description="Flagella basal body P-ring formation protein FlgA" evidence="4">
    <location>
        <begin position="30"/>
        <end position="233"/>
    </location>
</feature>
<feature type="signal peptide" evidence="4">
    <location>
        <begin position="1"/>
        <end position="29"/>
    </location>
</feature>
<dbReference type="GO" id="GO:0042597">
    <property type="term" value="C:periplasmic space"/>
    <property type="evidence" value="ECO:0007669"/>
    <property type="project" value="UniProtKB-SubCell"/>
</dbReference>
<dbReference type="Gene3D" id="3.90.1210.10">
    <property type="entry name" value="Antifreeze-like/N-acetylneuraminic acid synthase C-terminal domain"/>
    <property type="match status" value="1"/>
</dbReference>
<evidence type="ECO:0000256" key="3">
    <source>
        <dbReference type="ARBA" id="ARBA00022764"/>
    </source>
</evidence>
<dbReference type="GO" id="GO:0044780">
    <property type="term" value="P:bacterial-type flagellum assembly"/>
    <property type="evidence" value="ECO:0007669"/>
    <property type="project" value="InterPro"/>
</dbReference>
<keyword evidence="6" id="KW-0282">Flagellum</keyword>
<dbReference type="NCBIfam" id="TIGR03170">
    <property type="entry name" value="flgA_cterm"/>
    <property type="match status" value="1"/>
</dbReference>
<evidence type="ECO:0000313" key="7">
    <source>
        <dbReference type="Proteomes" id="UP000886602"/>
    </source>
</evidence>
<dbReference type="Proteomes" id="UP000886602">
    <property type="component" value="Unassembled WGS sequence"/>
</dbReference>
<dbReference type="EMBL" id="JADJNC010000060">
    <property type="protein sequence ID" value="MBK7425057.1"/>
    <property type="molecule type" value="Genomic_DNA"/>
</dbReference>
<comment type="function">
    <text evidence="4">Involved in the assembly process of the P-ring formation. It may associate with FlgF on the rod constituting a structure essential for the P-ring assembly or may act as a modulator protein for the P-ring assembly.</text>
</comment>
<name>A0A9D7IAD0_9RHOO</name>
<dbReference type="InterPro" id="IPR017585">
    <property type="entry name" value="SAF_FlgA"/>
</dbReference>
<dbReference type="PANTHER" id="PTHR36307:SF1">
    <property type="entry name" value="FLAGELLA BASAL BODY P-RING FORMATION PROTEIN FLGA"/>
    <property type="match status" value="1"/>
</dbReference>
<keyword evidence="4" id="KW-1005">Bacterial flagellum biogenesis</keyword>
<accession>A0A9D7IAD0</accession>
<evidence type="ECO:0000259" key="5">
    <source>
        <dbReference type="SMART" id="SM00858"/>
    </source>
</evidence>
<protein>
    <recommendedName>
        <fullName evidence="4">Flagella basal body P-ring formation protein FlgA</fullName>
    </recommendedName>
</protein>
<dbReference type="InterPro" id="IPR039246">
    <property type="entry name" value="Flagellar_FlgA"/>
</dbReference>
<evidence type="ECO:0000256" key="1">
    <source>
        <dbReference type="ARBA" id="ARBA00004418"/>
    </source>
</evidence>
<dbReference type="Pfam" id="PF17656">
    <property type="entry name" value="ChapFlgA_N"/>
    <property type="match status" value="1"/>
</dbReference>
<evidence type="ECO:0000256" key="2">
    <source>
        <dbReference type="ARBA" id="ARBA00022729"/>
    </source>
</evidence>
<evidence type="ECO:0000256" key="4">
    <source>
        <dbReference type="RuleBase" id="RU362063"/>
    </source>
</evidence>
<keyword evidence="6" id="KW-0969">Cilium</keyword>
<dbReference type="SMART" id="SM00858">
    <property type="entry name" value="SAF"/>
    <property type="match status" value="1"/>
</dbReference>
<organism evidence="6 7">
    <name type="scientific">Candidatus Propionivibrio dominans</name>
    <dbReference type="NCBI Taxonomy" id="2954373"/>
    <lineage>
        <taxon>Bacteria</taxon>
        <taxon>Pseudomonadati</taxon>
        <taxon>Pseudomonadota</taxon>
        <taxon>Betaproteobacteria</taxon>
        <taxon>Rhodocyclales</taxon>
        <taxon>Rhodocyclaceae</taxon>
        <taxon>Propionivibrio</taxon>
    </lineage>
</organism>
<dbReference type="InterPro" id="IPR013974">
    <property type="entry name" value="SAF"/>
</dbReference>
<dbReference type="Gene3D" id="2.30.30.760">
    <property type="match status" value="1"/>
</dbReference>
<comment type="similarity">
    <text evidence="4">Belongs to the FlgA family.</text>
</comment>
<sequence>MNFLPLSRLAGKLRCFFWLLLLTPLLAHAQTPLYSTLDDYLRIQTQGLPGKVTYSIGQLDARTQLSECTAFEPFLPAGSKLWGNSTVGVRCLGPSSWTIYVPVKVNVSGNYLISARTMPAGYVISAADIVVRSGDLSTLPANIITDQAQAIGKTVKNGFAAGQPLRSDLLIAPWAVQQGQSVKTVSNGPGFSVSSEGKALNNALAGQLVQVRTASGQTVSGIARAGGIVEVAN</sequence>
<feature type="domain" description="SAF" evidence="5">
    <location>
        <begin position="109"/>
        <end position="171"/>
    </location>
</feature>
<evidence type="ECO:0000313" key="6">
    <source>
        <dbReference type="EMBL" id="MBK7425057.1"/>
    </source>
</evidence>
<reference evidence="6" key="1">
    <citation type="submission" date="2020-10" db="EMBL/GenBank/DDBJ databases">
        <title>Connecting structure to function with the recovery of over 1000 high-quality activated sludge metagenome-assembled genomes encoding full-length rRNA genes using long-read sequencing.</title>
        <authorList>
            <person name="Singleton C.M."/>
            <person name="Petriglieri F."/>
            <person name="Kristensen J.M."/>
            <person name="Kirkegaard R.H."/>
            <person name="Michaelsen T.Y."/>
            <person name="Andersen M.H."/>
            <person name="Karst S.M."/>
            <person name="Dueholm M.S."/>
            <person name="Nielsen P.H."/>
            <person name="Albertsen M."/>
        </authorList>
    </citation>
    <scope>NUCLEOTIDE SEQUENCE</scope>
    <source>
        <strain evidence="6">EsbW_18-Q3-R4-48_MAXAC.044</strain>
    </source>
</reference>
<dbReference type="PANTHER" id="PTHR36307">
    <property type="entry name" value="FLAGELLA BASAL BODY P-RING FORMATION PROTEIN FLGA"/>
    <property type="match status" value="1"/>
</dbReference>
<gene>
    <name evidence="6" type="primary">flgA</name>
    <name evidence="6" type="ORF">IPJ48_19355</name>
</gene>
<comment type="subcellular location">
    <subcellularLocation>
        <location evidence="1 4">Periplasm</location>
    </subcellularLocation>
</comment>
<proteinExistence type="inferred from homology"/>
<dbReference type="InterPro" id="IPR041231">
    <property type="entry name" value="FlgA_N"/>
</dbReference>
<dbReference type="AlphaFoldDB" id="A0A9D7IAD0"/>